<dbReference type="InterPro" id="IPR023296">
    <property type="entry name" value="Glyco_hydro_beta-prop_sf"/>
</dbReference>
<proteinExistence type="predicted"/>
<dbReference type="InterPro" id="IPR006118">
    <property type="entry name" value="Recombinase_CS"/>
</dbReference>
<keyword evidence="6" id="KW-1185">Reference proteome</keyword>
<dbReference type="SMART" id="SM00857">
    <property type="entry name" value="Resolvase"/>
    <property type="match status" value="1"/>
</dbReference>
<feature type="domain" description="Resolvase/invertase-type recombinase catalytic" evidence="4">
    <location>
        <begin position="10"/>
        <end position="122"/>
    </location>
</feature>
<keyword evidence="1" id="KW-0229">DNA integration</keyword>
<dbReference type="Proteomes" id="UP001174909">
    <property type="component" value="Unassembled WGS sequence"/>
</dbReference>
<keyword evidence="2" id="KW-0238">DNA-binding</keyword>
<evidence type="ECO:0000256" key="1">
    <source>
        <dbReference type="ARBA" id="ARBA00022908"/>
    </source>
</evidence>
<protein>
    <recommendedName>
        <fullName evidence="4">Resolvase/invertase-type recombinase catalytic domain-containing protein</fullName>
    </recommendedName>
</protein>
<evidence type="ECO:0000313" key="6">
    <source>
        <dbReference type="Proteomes" id="UP001174909"/>
    </source>
</evidence>
<evidence type="ECO:0000259" key="4">
    <source>
        <dbReference type="SMART" id="SM00857"/>
    </source>
</evidence>
<dbReference type="GO" id="GO:0000150">
    <property type="term" value="F:DNA strand exchange activity"/>
    <property type="evidence" value="ECO:0007669"/>
    <property type="project" value="InterPro"/>
</dbReference>
<name>A0AA35RHT1_GEOBA</name>
<evidence type="ECO:0000313" key="5">
    <source>
        <dbReference type="EMBL" id="CAI8011257.1"/>
    </source>
</evidence>
<organism evidence="5 6">
    <name type="scientific">Geodia barretti</name>
    <name type="common">Barrett's horny sponge</name>
    <dbReference type="NCBI Taxonomy" id="519541"/>
    <lineage>
        <taxon>Eukaryota</taxon>
        <taxon>Metazoa</taxon>
        <taxon>Porifera</taxon>
        <taxon>Demospongiae</taxon>
        <taxon>Heteroscleromorpha</taxon>
        <taxon>Tetractinellida</taxon>
        <taxon>Astrophorina</taxon>
        <taxon>Geodiidae</taxon>
        <taxon>Geodia</taxon>
    </lineage>
</organism>
<dbReference type="SUPFAM" id="SSF75005">
    <property type="entry name" value="Arabinanase/levansucrase/invertase"/>
    <property type="match status" value="1"/>
</dbReference>
<dbReference type="AlphaFoldDB" id="A0AA35RHT1"/>
<comment type="caution">
    <text evidence="5">The sequence shown here is derived from an EMBL/GenBank/DDBJ whole genome shotgun (WGS) entry which is preliminary data.</text>
</comment>
<keyword evidence="3" id="KW-0233">DNA recombination</keyword>
<evidence type="ECO:0000256" key="3">
    <source>
        <dbReference type="ARBA" id="ARBA00023172"/>
    </source>
</evidence>
<reference evidence="5" key="1">
    <citation type="submission" date="2023-03" db="EMBL/GenBank/DDBJ databases">
        <authorList>
            <person name="Steffen K."/>
            <person name="Cardenas P."/>
        </authorList>
    </citation>
    <scope>NUCLEOTIDE SEQUENCE</scope>
</reference>
<dbReference type="PROSITE" id="PS00397">
    <property type="entry name" value="RECOMBINASES_1"/>
    <property type="match status" value="1"/>
</dbReference>
<dbReference type="SUPFAM" id="SSF53041">
    <property type="entry name" value="Resolvase-like"/>
    <property type="match status" value="1"/>
</dbReference>
<dbReference type="Gene3D" id="2.115.10.20">
    <property type="entry name" value="Glycosyl hydrolase domain, family 43"/>
    <property type="match status" value="1"/>
</dbReference>
<sequence length="515" mass="57996">MNEPQDPILVALYARVSSERQDVDISVSAQLRVLSDYARKNGYAVAREYVDEAEGGRVPARPESRRTIEEAGCTDTPFLHIGPERQLFLDDLLIESLGGLEIVMQRPVKPDAPGGDRAVGKREWPAYIGNSLHYDEEDGLFKAWYDTPRGVAYATSQDGVHWEKPSLGIREYEGSTDNNLISPGRNFSVIKDARDDDPSKRYKAMYWHSLRGSNAPWGGKGHFVAYSPDGGHWTPDERNPVIDFRNGLTDGQFVLGWDSDHDKYVAYMRPNTYFFDPDRRTSAWIASDDFVNWGPPVLAVEPEETDEVEIEYYRMTVAKYEGVYFGFIWVYHNDVVEFADQSRDSILAASRNGISWSKPFGSETFLPTGEPGDWDSRVIDGERRAYGVGVAKLRRDGFAPVRPKSGEGALTTEPLTFLGTTLHLNVESSRGRVEVEVLDQRGEPVEGYSRADCVPISTDSTDHTVKWSGDRDLVHATDTPADIGGETRAFRSRLRKPVRLRFNLKDASLYSFWVD</sequence>
<accession>A0AA35RHT1</accession>
<dbReference type="GO" id="GO:0003677">
    <property type="term" value="F:DNA binding"/>
    <property type="evidence" value="ECO:0007669"/>
    <property type="project" value="UniProtKB-KW"/>
</dbReference>
<gene>
    <name evidence="5" type="ORF">GBAR_LOCUS7289</name>
</gene>
<dbReference type="InterPro" id="IPR006119">
    <property type="entry name" value="Resolv_N"/>
</dbReference>
<dbReference type="EMBL" id="CASHTH010001093">
    <property type="protein sequence ID" value="CAI8011257.1"/>
    <property type="molecule type" value="Genomic_DNA"/>
</dbReference>
<dbReference type="Gene3D" id="3.40.50.1390">
    <property type="entry name" value="Resolvase, N-terminal catalytic domain"/>
    <property type="match status" value="1"/>
</dbReference>
<dbReference type="Pfam" id="PF00239">
    <property type="entry name" value="Resolvase"/>
    <property type="match status" value="1"/>
</dbReference>
<dbReference type="InterPro" id="IPR036162">
    <property type="entry name" value="Resolvase-like_N_sf"/>
</dbReference>
<evidence type="ECO:0000256" key="2">
    <source>
        <dbReference type="ARBA" id="ARBA00023125"/>
    </source>
</evidence>
<dbReference type="GO" id="GO:0015074">
    <property type="term" value="P:DNA integration"/>
    <property type="evidence" value="ECO:0007669"/>
    <property type="project" value="UniProtKB-KW"/>
</dbReference>